<organism evidence="2 3">
    <name type="scientific">Geodermatophilus amargosae</name>
    <dbReference type="NCBI Taxonomy" id="1296565"/>
    <lineage>
        <taxon>Bacteria</taxon>
        <taxon>Bacillati</taxon>
        <taxon>Actinomycetota</taxon>
        <taxon>Actinomycetes</taxon>
        <taxon>Geodermatophilales</taxon>
        <taxon>Geodermatophilaceae</taxon>
        <taxon>Geodermatophilus</taxon>
    </lineage>
</organism>
<accession>A0A1I7BH88</accession>
<dbReference type="InterPro" id="IPR011990">
    <property type="entry name" value="TPR-like_helical_dom_sf"/>
</dbReference>
<dbReference type="EMBL" id="FPBA01000014">
    <property type="protein sequence ID" value="SFT86545.1"/>
    <property type="molecule type" value="Genomic_DNA"/>
</dbReference>
<feature type="compositionally biased region" description="Pro residues" evidence="1">
    <location>
        <begin position="44"/>
        <end position="53"/>
    </location>
</feature>
<dbReference type="AlphaFoldDB" id="A0A1I7BH88"/>
<protein>
    <submittedName>
        <fullName evidence="2">Uncharacterized protein</fullName>
    </submittedName>
</protein>
<sequence length="61" mass="6276">MAEARRAYESFRRALADTPGAAPHPSTTALSAGLRPCADDVRPTPTPHVPPEAPGMAHGSG</sequence>
<reference evidence="3" key="1">
    <citation type="submission" date="2016-10" db="EMBL/GenBank/DDBJ databases">
        <authorList>
            <person name="Varghese N."/>
            <person name="Submissions S."/>
        </authorList>
    </citation>
    <scope>NUCLEOTIDE SEQUENCE [LARGE SCALE GENOMIC DNA]</scope>
    <source>
        <strain evidence="3">DSM 46136</strain>
    </source>
</reference>
<feature type="region of interest" description="Disordered" evidence="1">
    <location>
        <begin position="1"/>
        <end position="61"/>
    </location>
</feature>
<proteinExistence type="predicted"/>
<evidence type="ECO:0000256" key="1">
    <source>
        <dbReference type="SAM" id="MobiDB-lite"/>
    </source>
</evidence>
<evidence type="ECO:0000313" key="3">
    <source>
        <dbReference type="Proteomes" id="UP000199546"/>
    </source>
</evidence>
<gene>
    <name evidence="2" type="ORF">SAMN05660657_03570</name>
</gene>
<dbReference type="Gene3D" id="1.25.40.10">
    <property type="entry name" value="Tetratricopeptide repeat domain"/>
    <property type="match status" value="1"/>
</dbReference>
<evidence type="ECO:0000313" key="2">
    <source>
        <dbReference type="EMBL" id="SFT86545.1"/>
    </source>
</evidence>
<keyword evidence="3" id="KW-1185">Reference proteome</keyword>
<name>A0A1I7BH88_9ACTN</name>
<dbReference type="Proteomes" id="UP000199546">
    <property type="component" value="Unassembled WGS sequence"/>
</dbReference>
<feature type="compositionally biased region" description="Basic and acidic residues" evidence="1">
    <location>
        <begin position="1"/>
        <end position="15"/>
    </location>
</feature>